<dbReference type="RefSeq" id="WP_134297198.1">
    <property type="nucleotide sequence ID" value="NZ_CP038013.1"/>
</dbReference>
<dbReference type="Proteomes" id="UP000294309">
    <property type="component" value="Chromosome"/>
</dbReference>
<dbReference type="KEGG" id="sgq:SGLAD_v1c02050"/>
<accession>A0A4P7AGB8</accession>
<protein>
    <submittedName>
        <fullName evidence="1">Uncharacterized protein</fullName>
    </submittedName>
</protein>
<dbReference type="AlphaFoldDB" id="A0A4P7AGB8"/>
<evidence type="ECO:0000313" key="2">
    <source>
        <dbReference type="Proteomes" id="UP000294309"/>
    </source>
</evidence>
<proteinExistence type="predicted"/>
<sequence length="103" mass="11823">MTPSFSDNDVKNSIKNYAEPLLSIMGVQMNWNQVEQATKLSVNSNENNYLFKLEANPEQAKLVDKLYLYESANVKLKQQKQIPSEWNKKDLGDISISSNKKKK</sequence>
<evidence type="ECO:0000313" key="1">
    <source>
        <dbReference type="EMBL" id="QBQ07404.1"/>
    </source>
</evidence>
<keyword evidence="2" id="KW-1185">Reference proteome</keyword>
<reference evidence="1 2" key="1">
    <citation type="submission" date="2019-03" db="EMBL/GenBank/DDBJ databases">
        <title>Complete genome sequence of Spiroplasma gladiatoris TG-1 (DSM 22552).</title>
        <authorList>
            <person name="Lin Y.-C."/>
            <person name="Chou L."/>
            <person name="Kuo C.-H."/>
        </authorList>
    </citation>
    <scope>NUCLEOTIDE SEQUENCE [LARGE SCALE GENOMIC DNA]</scope>
    <source>
        <strain evidence="1 2">TG-1</strain>
    </source>
</reference>
<dbReference type="EMBL" id="CP038013">
    <property type="protein sequence ID" value="QBQ07404.1"/>
    <property type="molecule type" value="Genomic_DNA"/>
</dbReference>
<organism evidence="1 2">
    <name type="scientific">Spiroplasma gladiatoris</name>
    <dbReference type="NCBI Taxonomy" id="2143"/>
    <lineage>
        <taxon>Bacteria</taxon>
        <taxon>Bacillati</taxon>
        <taxon>Mycoplasmatota</taxon>
        <taxon>Mollicutes</taxon>
        <taxon>Entomoplasmatales</taxon>
        <taxon>Spiroplasmataceae</taxon>
        <taxon>Spiroplasma</taxon>
    </lineage>
</organism>
<gene>
    <name evidence="1" type="ORF">SGLAD_v1c02050</name>
</gene>
<name>A0A4P7AGB8_9MOLU</name>